<dbReference type="PROSITE" id="PS01173">
    <property type="entry name" value="LIPASE_GDXG_HIS"/>
    <property type="match status" value="1"/>
</dbReference>
<dbReference type="InterPro" id="IPR050300">
    <property type="entry name" value="GDXG_lipolytic_enzyme"/>
</dbReference>
<organism evidence="4 5">
    <name type="scientific">Natronomonas pharaonis (strain ATCC 35678 / DSM 2160 / CIP 103997 / JCM 8858 / NBRC 14720 / NCIMB 2260 / Gabara)</name>
    <name type="common">Halobacterium pharaonis</name>
    <dbReference type="NCBI Taxonomy" id="348780"/>
    <lineage>
        <taxon>Archaea</taxon>
        <taxon>Methanobacteriati</taxon>
        <taxon>Methanobacteriota</taxon>
        <taxon>Stenosarchaea group</taxon>
        <taxon>Halobacteria</taxon>
        <taxon>Halobacteriales</taxon>
        <taxon>Natronomonadaceae</taxon>
        <taxon>Natronomonas</taxon>
    </lineage>
</organism>
<keyword evidence="2 4" id="KW-0378">Hydrolase</keyword>
<dbReference type="eggNOG" id="arCOG02638">
    <property type="taxonomic scope" value="Archaea"/>
</dbReference>
<dbReference type="InterPro" id="IPR002168">
    <property type="entry name" value="Lipase_GDXG_HIS_AS"/>
</dbReference>
<dbReference type="KEGG" id="nph:NP_0858A"/>
<dbReference type="STRING" id="348780.NP_0858A"/>
<evidence type="ECO:0000256" key="1">
    <source>
        <dbReference type="ARBA" id="ARBA00010515"/>
    </source>
</evidence>
<dbReference type="PANTHER" id="PTHR48081:SF8">
    <property type="entry name" value="ALPHA_BETA HYDROLASE FOLD-3 DOMAIN-CONTAINING PROTEIN-RELATED"/>
    <property type="match status" value="1"/>
</dbReference>
<keyword evidence="5" id="KW-1185">Reference proteome</keyword>
<comment type="similarity">
    <text evidence="1">Belongs to the 'GDXG' lipolytic enzyme family.</text>
</comment>
<reference evidence="4 5" key="1">
    <citation type="journal article" date="2005" name="Genome Res.">
        <title>Living with two extremes: conclusions from the genome sequence of Natronomonas pharaonis.</title>
        <authorList>
            <person name="Falb M."/>
            <person name="Pfeiffer F."/>
            <person name="Palm P."/>
            <person name="Rodewald K."/>
            <person name="Hickmann V."/>
            <person name="Tittor J."/>
            <person name="Oesterhelt D."/>
        </authorList>
    </citation>
    <scope>NUCLEOTIDE SEQUENCE [LARGE SCALE GENOMIC DNA]</scope>
    <source>
        <strain evidence="5">ATCC 35678 / DSM 2160 / CIP 103997 / JCM 8858 / NBRC 14720 / NCIMB 2260 / Gabara</strain>
    </source>
</reference>
<dbReference type="SUPFAM" id="SSF53474">
    <property type="entry name" value="alpha/beta-Hydrolases"/>
    <property type="match status" value="1"/>
</dbReference>
<gene>
    <name evidence="4" type="ordered locus">NP_0858A</name>
</gene>
<proteinExistence type="inferred from homology"/>
<dbReference type="AlphaFoldDB" id="A0A1U7EU91"/>
<dbReference type="Gene3D" id="3.40.50.1820">
    <property type="entry name" value="alpha/beta hydrolase"/>
    <property type="match status" value="1"/>
</dbReference>
<feature type="domain" description="Alpha/beta hydrolase fold-3" evidence="3">
    <location>
        <begin position="76"/>
        <end position="288"/>
    </location>
</feature>
<dbReference type="HOGENOM" id="CLU_012494_6_4_2"/>
<evidence type="ECO:0000259" key="3">
    <source>
        <dbReference type="Pfam" id="PF07859"/>
    </source>
</evidence>
<dbReference type="GO" id="GO:0016787">
    <property type="term" value="F:hydrolase activity"/>
    <property type="evidence" value="ECO:0007669"/>
    <property type="project" value="UniProtKB-KW"/>
</dbReference>
<evidence type="ECO:0000313" key="5">
    <source>
        <dbReference type="Proteomes" id="UP000002698"/>
    </source>
</evidence>
<sequence>MADAPDDQLQPILDLLADAPALEHLGVDGARQQFEALGSFAPTYDVHDEVDITIPGPDGDLDARVFRAAAEARPTLLYFHGGGFVVGSIDTHANICQRLAEQSGWHVVSVAYRLAPEHPFPAALEDACAAAEWVADNPDAVGSDGTLAVGGDSAGGNLAAGVSLLARDTREDSGSDLPDIAHQVLYYPVCGSPLAHYESRESSETGYFLEQSTMEWFHDQYVQSPVHNRNEYLAPLLVDDYTGLPSATVVTAGLDPLRDEGCAYAEALDDDGVDVFHAHYDSMVHGFVSFLGMVAAADDAVRATVSGLDAAID</sequence>
<dbReference type="PANTHER" id="PTHR48081">
    <property type="entry name" value="AB HYDROLASE SUPERFAMILY PROTEIN C4A8.06C"/>
    <property type="match status" value="1"/>
</dbReference>
<dbReference type="Pfam" id="PF07859">
    <property type="entry name" value="Abhydrolase_3"/>
    <property type="match status" value="1"/>
</dbReference>
<protein>
    <submittedName>
        <fullName evidence="4">Alpha/beta hydrolase fold protein</fullName>
    </submittedName>
</protein>
<dbReference type="ESTHER" id="natpd-q3itl3">
    <property type="family name" value="Hormone-sensitive_lipase_like"/>
</dbReference>
<evidence type="ECO:0000256" key="2">
    <source>
        <dbReference type="ARBA" id="ARBA00022801"/>
    </source>
</evidence>
<name>A0A1U7EU91_NATPD</name>
<dbReference type="OrthoDB" id="33195at2157"/>
<dbReference type="RefSeq" id="WP_011322156.1">
    <property type="nucleotide sequence ID" value="NC_007426.1"/>
</dbReference>
<dbReference type="InterPro" id="IPR029058">
    <property type="entry name" value="AB_hydrolase_fold"/>
</dbReference>
<accession>A0A1U7EU91</accession>
<dbReference type="InterPro" id="IPR013094">
    <property type="entry name" value="AB_hydrolase_3"/>
</dbReference>
<dbReference type="Proteomes" id="UP000002698">
    <property type="component" value="Chromosome"/>
</dbReference>
<evidence type="ECO:0000313" key="4">
    <source>
        <dbReference type="EMBL" id="CAI48520.1"/>
    </source>
</evidence>
<dbReference type="EnsemblBacteria" id="CAI48520">
    <property type="protein sequence ID" value="CAI48520"/>
    <property type="gene ID" value="NP_0858A"/>
</dbReference>
<dbReference type="EMBL" id="CR936257">
    <property type="protein sequence ID" value="CAI48520.1"/>
    <property type="molecule type" value="Genomic_DNA"/>
</dbReference>
<dbReference type="GeneID" id="3700979"/>